<sequence>MVTGIRLVLGAAAAVAIGVMGAPVAAADDCSGPLTARVCVKPGNAELHSTPNREFIPDVPQASPWLVVGGTGSGIWIP</sequence>
<feature type="signal peptide" evidence="1">
    <location>
        <begin position="1"/>
        <end position="26"/>
    </location>
</feature>
<dbReference type="AlphaFoldDB" id="A0A1Z4ETZ7"/>
<proteinExistence type="predicted"/>
<dbReference type="EMBL" id="AP018165">
    <property type="protein sequence ID" value="BAX96438.1"/>
    <property type="molecule type" value="Genomic_DNA"/>
</dbReference>
<dbReference type="Proteomes" id="UP000217954">
    <property type="component" value="Chromosome"/>
</dbReference>
<protein>
    <submittedName>
        <fullName evidence="2">Uncharacterized protein</fullName>
    </submittedName>
</protein>
<feature type="chain" id="PRO_5038601382" evidence="1">
    <location>
        <begin position="27"/>
        <end position="78"/>
    </location>
</feature>
<accession>A0A1Z4ETZ7</accession>
<name>A0A1Z4ETZ7_9MYCO</name>
<gene>
    <name evidence="2" type="ORF">MSTE_01106</name>
</gene>
<evidence type="ECO:0000313" key="2">
    <source>
        <dbReference type="EMBL" id="BAX96438.1"/>
    </source>
</evidence>
<reference evidence="2 3" key="2">
    <citation type="journal article" date="2017" name="Int. J. Syst. Evol. Microbiol.">
        <title>Mycobacterium stephanolepidis sp. nov., a rapidly growing species related to Mycobacterium chelonae, isolated from marine teleost fish, Stephanolepis cirrhifer.</title>
        <authorList>
            <person name="Fukano H."/>
            <person name="Wada S."/>
            <person name="Kurata O."/>
            <person name="Katayama K."/>
            <person name="Fujiwara N."/>
            <person name="Hoshino Y."/>
        </authorList>
    </citation>
    <scope>NUCLEOTIDE SEQUENCE [LARGE SCALE GENOMIC DNA]</scope>
    <source>
        <strain evidence="2 3">NJB0901</strain>
    </source>
</reference>
<dbReference type="KEGG" id="mste:MSTE_01106"/>
<keyword evidence="3" id="KW-1185">Reference proteome</keyword>
<reference evidence="3" key="1">
    <citation type="journal article" date="2017" name="Genome Announc.">
        <title>Complete Genome Sequence of Mycobacterium stephanolepidis.</title>
        <authorList>
            <person name="Fukano H."/>
            <person name="Yoshida M."/>
            <person name="Katayama Y."/>
            <person name="Omatsu T."/>
            <person name="Mizutani T."/>
            <person name="Kurata O."/>
            <person name="Wada S."/>
            <person name="Hoshino Y."/>
        </authorList>
    </citation>
    <scope>NUCLEOTIDE SEQUENCE [LARGE SCALE GENOMIC DNA]</scope>
    <source>
        <strain evidence="3">NJB0901</strain>
    </source>
</reference>
<evidence type="ECO:0000313" key="3">
    <source>
        <dbReference type="Proteomes" id="UP000217954"/>
    </source>
</evidence>
<evidence type="ECO:0000256" key="1">
    <source>
        <dbReference type="SAM" id="SignalP"/>
    </source>
</evidence>
<organism evidence="2 3">
    <name type="scientific">[Mycobacterium] stephanolepidis</name>
    <dbReference type="NCBI Taxonomy" id="1520670"/>
    <lineage>
        <taxon>Bacteria</taxon>
        <taxon>Bacillati</taxon>
        <taxon>Actinomycetota</taxon>
        <taxon>Actinomycetes</taxon>
        <taxon>Mycobacteriales</taxon>
        <taxon>Mycobacteriaceae</taxon>
        <taxon>Mycobacteroides</taxon>
    </lineage>
</organism>
<keyword evidence="1" id="KW-0732">Signal</keyword>